<dbReference type="Gene3D" id="1.20.1280.50">
    <property type="match status" value="1"/>
</dbReference>
<dbReference type="SUPFAM" id="SSF81383">
    <property type="entry name" value="F-box domain"/>
    <property type="match status" value="1"/>
</dbReference>
<dbReference type="RefSeq" id="XP_010421381.1">
    <property type="nucleotide sequence ID" value="XM_010423079.1"/>
</dbReference>
<evidence type="ECO:0000259" key="1">
    <source>
        <dbReference type="PROSITE" id="PS50181"/>
    </source>
</evidence>
<dbReference type="InterPro" id="IPR001810">
    <property type="entry name" value="F-box_dom"/>
</dbReference>
<gene>
    <name evidence="3" type="primary">LOC104706852</name>
</gene>
<protein>
    <submittedName>
        <fullName evidence="3">F-box protein At5g25290-like</fullName>
    </submittedName>
</protein>
<reference evidence="3" key="2">
    <citation type="submission" date="2025-08" db="UniProtKB">
        <authorList>
            <consortium name="RefSeq"/>
        </authorList>
    </citation>
    <scope>IDENTIFICATION</scope>
    <source>
        <tissue evidence="3">Leaf</tissue>
    </source>
</reference>
<dbReference type="InterPro" id="IPR050942">
    <property type="entry name" value="F-box_BR-signaling"/>
</dbReference>
<reference evidence="2" key="1">
    <citation type="journal article" date="2014" name="Nat. Commun.">
        <title>The emerging biofuel crop Camelina sativa retains a highly undifferentiated hexaploid genome structure.</title>
        <authorList>
            <person name="Kagale S."/>
            <person name="Koh C."/>
            <person name="Nixon J."/>
            <person name="Bollina V."/>
            <person name="Clarke W.E."/>
            <person name="Tuteja R."/>
            <person name="Spillane C."/>
            <person name="Robinson S.J."/>
            <person name="Links M.G."/>
            <person name="Clarke C."/>
            <person name="Higgins E.E."/>
            <person name="Huebert T."/>
            <person name="Sharpe A.G."/>
            <person name="Parkin I.A."/>
        </authorList>
    </citation>
    <scope>NUCLEOTIDE SEQUENCE [LARGE SCALE GENOMIC DNA]</scope>
    <source>
        <strain evidence="2">cv. DH55</strain>
    </source>
</reference>
<dbReference type="InterPro" id="IPR036047">
    <property type="entry name" value="F-box-like_dom_sf"/>
</dbReference>
<dbReference type="GeneID" id="104706852"/>
<dbReference type="SMART" id="SM00256">
    <property type="entry name" value="FBOX"/>
    <property type="match status" value="1"/>
</dbReference>
<organism evidence="2 3">
    <name type="scientific">Camelina sativa</name>
    <name type="common">False flax</name>
    <name type="synonym">Myagrum sativum</name>
    <dbReference type="NCBI Taxonomy" id="90675"/>
    <lineage>
        <taxon>Eukaryota</taxon>
        <taxon>Viridiplantae</taxon>
        <taxon>Streptophyta</taxon>
        <taxon>Embryophyta</taxon>
        <taxon>Tracheophyta</taxon>
        <taxon>Spermatophyta</taxon>
        <taxon>Magnoliopsida</taxon>
        <taxon>eudicotyledons</taxon>
        <taxon>Gunneridae</taxon>
        <taxon>Pentapetalae</taxon>
        <taxon>rosids</taxon>
        <taxon>malvids</taxon>
        <taxon>Brassicales</taxon>
        <taxon>Brassicaceae</taxon>
        <taxon>Camelineae</taxon>
        <taxon>Camelina</taxon>
    </lineage>
</organism>
<name>A0ABM0T602_CAMSA</name>
<dbReference type="PANTHER" id="PTHR44259">
    <property type="entry name" value="OS07G0183000 PROTEIN-RELATED"/>
    <property type="match status" value="1"/>
</dbReference>
<dbReference type="Pfam" id="PF00646">
    <property type="entry name" value="F-box"/>
    <property type="match status" value="1"/>
</dbReference>
<sequence length="398" mass="45719">METPNSSLWSELPMDILTSVFERLSFVDLHRTKIVCSNWYSCSKQTLLCKERPPLLILFPENDVCALYNPDEARVYKTKRDFSGIRFLANSGKWFLVLDSVSNLYIIDFFGEKRIDLPPLESMKRDHYSLERVGDNEFKKVVVHGVGRPSIIFLNAKDLRGLLWVDEKKEEYVAVWYFNVSHKIPIDYIAVCKNGEDHYRRIPTRLYYPAISDMVLQGGGGDSLYVSTSSQCMQKLDLSGQEGFKDLTKNDDTLMPFRPRDHVYETTVSYNIAVTTSGEVLLVRRIFNETRHRIFRLYKKDPNPGPDAIINDPNPLVEVHSLGNEALLLDLGITVPADHTLGIEPNSIYFTRHDRACKRGRKPSCLDICVFNLATKNLKRFPGLSNLRLTDARWFLPS</sequence>
<dbReference type="InterPro" id="IPR005174">
    <property type="entry name" value="KIB1-4_b-propeller"/>
</dbReference>
<dbReference type="Pfam" id="PF03478">
    <property type="entry name" value="Beta-prop_KIB1-4"/>
    <property type="match status" value="1"/>
</dbReference>
<feature type="domain" description="F-box" evidence="1">
    <location>
        <begin position="6"/>
        <end position="41"/>
    </location>
</feature>
<dbReference type="PROSITE" id="PS50181">
    <property type="entry name" value="FBOX"/>
    <property type="match status" value="1"/>
</dbReference>
<keyword evidence="2" id="KW-1185">Reference proteome</keyword>
<evidence type="ECO:0000313" key="2">
    <source>
        <dbReference type="Proteomes" id="UP000694864"/>
    </source>
</evidence>
<evidence type="ECO:0000313" key="3">
    <source>
        <dbReference type="RefSeq" id="XP_010421381.1"/>
    </source>
</evidence>
<dbReference type="PANTHER" id="PTHR44259:SF31">
    <property type="entry name" value="F-BOX FAMILY PROTEIN"/>
    <property type="match status" value="1"/>
</dbReference>
<dbReference type="Proteomes" id="UP000694864">
    <property type="component" value="Chromosome 8"/>
</dbReference>
<proteinExistence type="predicted"/>
<accession>A0ABM0T602</accession>